<evidence type="ECO:0000256" key="1">
    <source>
        <dbReference type="ARBA" id="ARBA00006242"/>
    </source>
</evidence>
<gene>
    <name evidence="2" type="ORF">Sjap_026680</name>
</gene>
<dbReference type="InterPro" id="IPR001865">
    <property type="entry name" value="Ribosomal_uS2"/>
</dbReference>
<dbReference type="PANTHER" id="PTHR12534">
    <property type="entry name" value="30S RIBOSOMAL PROTEIN S2 PROKARYOTIC AND ORGANELLAR"/>
    <property type="match status" value="1"/>
</dbReference>
<protein>
    <submittedName>
        <fullName evidence="2">Uncharacterized protein</fullName>
    </submittedName>
</protein>
<dbReference type="PANTHER" id="PTHR12534:SF1">
    <property type="entry name" value="SMALL RIBOSOMAL SUBUNIT PROTEIN US2M"/>
    <property type="match status" value="1"/>
</dbReference>
<dbReference type="Pfam" id="PF00318">
    <property type="entry name" value="Ribosomal_S2"/>
    <property type="match status" value="1"/>
</dbReference>
<evidence type="ECO:0000313" key="3">
    <source>
        <dbReference type="Proteomes" id="UP001417504"/>
    </source>
</evidence>
<accession>A0AAP0DXZ8</accession>
<comment type="similarity">
    <text evidence="1">Belongs to the universal ribosomal protein uS2 family.</text>
</comment>
<dbReference type="GO" id="GO:0005763">
    <property type="term" value="C:mitochondrial small ribosomal subunit"/>
    <property type="evidence" value="ECO:0007669"/>
    <property type="project" value="TreeGrafter"/>
</dbReference>
<dbReference type="Gene3D" id="3.40.50.10490">
    <property type="entry name" value="Glucose-6-phosphate isomerase like protein, domain 1"/>
    <property type="match status" value="1"/>
</dbReference>
<organism evidence="2 3">
    <name type="scientific">Stephania japonica</name>
    <dbReference type="NCBI Taxonomy" id="461633"/>
    <lineage>
        <taxon>Eukaryota</taxon>
        <taxon>Viridiplantae</taxon>
        <taxon>Streptophyta</taxon>
        <taxon>Embryophyta</taxon>
        <taxon>Tracheophyta</taxon>
        <taxon>Spermatophyta</taxon>
        <taxon>Magnoliopsida</taxon>
        <taxon>Ranunculales</taxon>
        <taxon>Menispermaceae</taxon>
        <taxon>Menispermoideae</taxon>
        <taxon>Cissampelideae</taxon>
        <taxon>Stephania</taxon>
    </lineage>
</organism>
<sequence>MDADRKSSVILEADRSQIPIVSSVDSNIPLGSYKRITYPIPANDPIQFVYLFRNSITKTVLLERGRIVAMKETAGEETTHRSTFSKKNLLSSVGSRSIDPVLVTVPVRVVVATVVRLSRAGGLGCSRCLGFVWLVGHHKDLASVRWFDRGSSWLALLACLDLL</sequence>
<keyword evidence="3" id="KW-1185">Reference proteome</keyword>
<dbReference type="EMBL" id="JBBNAE010000018">
    <property type="protein sequence ID" value="KAK9081393.1"/>
    <property type="molecule type" value="Genomic_DNA"/>
</dbReference>
<name>A0AAP0DXZ8_9MAGN</name>
<evidence type="ECO:0000313" key="2">
    <source>
        <dbReference type="EMBL" id="KAK9081393.1"/>
    </source>
</evidence>
<dbReference type="Proteomes" id="UP001417504">
    <property type="component" value="Unassembled WGS sequence"/>
</dbReference>
<dbReference type="GO" id="GO:0003735">
    <property type="term" value="F:structural constituent of ribosome"/>
    <property type="evidence" value="ECO:0007669"/>
    <property type="project" value="InterPro"/>
</dbReference>
<dbReference type="GO" id="GO:0006412">
    <property type="term" value="P:translation"/>
    <property type="evidence" value="ECO:0007669"/>
    <property type="project" value="InterPro"/>
</dbReference>
<comment type="caution">
    <text evidence="2">The sequence shown here is derived from an EMBL/GenBank/DDBJ whole genome shotgun (WGS) entry which is preliminary data.</text>
</comment>
<dbReference type="InterPro" id="IPR005706">
    <property type="entry name" value="Ribosomal_uS2_bac/mit/plastid"/>
</dbReference>
<dbReference type="SUPFAM" id="SSF52313">
    <property type="entry name" value="Ribosomal protein S2"/>
    <property type="match status" value="1"/>
</dbReference>
<dbReference type="AlphaFoldDB" id="A0AAP0DXZ8"/>
<proteinExistence type="inferred from homology"/>
<reference evidence="2 3" key="1">
    <citation type="submission" date="2024-01" db="EMBL/GenBank/DDBJ databases">
        <title>Genome assemblies of Stephania.</title>
        <authorList>
            <person name="Yang L."/>
        </authorList>
    </citation>
    <scope>NUCLEOTIDE SEQUENCE [LARGE SCALE GENOMIC DNA]</scope>
    <source>
        <strain evidence="2">QJT</strain>
        <tissue evidence="2">Leaf</tissue>
    </source>
</reference>
<dbReference type="InterPro" id="IPR023591">
    <property type="entry name" value="Ribosomal_uS2_flav_dom_sf"/>
</dbReference>